<evidence type="ECO:0000313" key="5">
    <source>
        <dbReference type="Proteomes" id="UP001224838"/>
    </source>
</evidence>
<gene>
    <name evidence="4" type="ORF">PSH92_19965</name>
</gene>
<evidence type="ECO:0000256" key="2">
    <source>
        <dbReference type="ARBA" id="ARBA00022898"/>
    </source>
</evidence>
<comment type="cofactor">
    <cofactor evidence="1 3">
        <name>pyridoxal 5'-phosphate</name>
        <dbReference type="ChEBI" id="CHEBI:597326"/>
    </cofactor>
</comment>
<dbReference type="GO" id="GO:0008483">
    <property type="term" value="F:transaminase activity"/>
    <property type="evidence" value="ECO:0007669"/>
    <property type="project" value="UniProtKB-KW"/>
</dbReference>
<dbReference type="InterPro" id="IPR015421">
    <property type="entry name" value="PyrdxlP-dep_Trfase_major"/>
</dbReference>
<dbReference type="Pfam" id="PF01053">
    <property type="entry name" value="Cys_Met_Meta_PP"/>
    <property type="match status" value="1"/>
</dbReference>
<dbReference type="InterPro" id="IPR000277">
    <property type="entry name" value="Cys/Met-Metab_PyrdxlP-dep_enz"/>
</dbReference>
<dbReference type="RefSeq" id="WP_305467903.1">
    <property type="nucleotide sequence ID" value="NZ_CP117425.1"/>
</dbReference>
<keyword evidence="4" id="KW-0032">Aminotransferase</keyword>
<accession>A0ABY9F965</accession>
<proteinExistence type="inferred from homology"/>
<organism evidence="4 5">
    <name type="scientific">Pseudomonas beijingensis</name>
    <dbReference type="NCBI Taxonomy" id="2954101"/>
    <lineage>
        <taxon>Bacteria</taxon>
        <taxon>Pseudomonadati</taxon>
        <taxon>Pseudomonadota</taxon>
        <taxon>Gammaproteobacteria</taxon>
        <taxon>Pseudomonadales</taxon>
        <taxon>Pseudomonadaceae</taxon>
        <taxon>Pseudomonas</taxon>
    </lineage>
</organism>
<dbReference type="InterPro" id="IPR054542">
    <property type="entry name" value="Cys_met_metab_PP"/>
</dbReference>
<name>A0ABY9F965_9PSED</name>
<dbReference type="InterPro" id="IPR015424">
    <property type="entry name" value="PyrdxlP-dep_Trfase"/>
</dbReference>
<evidence type="ECO:0000256" key="3">
    <source>
        <dbReference type="RuleBase" id="RU362118"/>
    </source>
</evidence>
<dbReference type="PROSITE" id="PS00868">
    <property type="entry name" value="CYS_MET_METAB_PP"/>
    <property type="match status" value="1"/>
</dbReference>
<dbReference type="Gene3D" id="3.90.1150.10">
    <property type="entry name" value="Aspartate Aminotransferase, domain 1"/>
    <property type="match status" value="1"/>
</dbReference>
<dbReference type="Proteomes" id="UP001224838">
    <property type="component" value="Chromosome"/>
</dbReference>
<protein>
    <submittedName>
        <fullName evidence="4">PLP-dependent aspartate aminotransferase family protein</fullName>
    </submittedName>
</protein>
<evidence type="ECO:0000313" key="4">
    <source>
        <dbReference type="EMBL" id="WLG99629.1"/>
    </source>
</evidence>
<reference evidence="4 5" key="1">
    <citation type="submission" date="2023-02" db="EMBL/GenBank/DDBJ databases">
        <title>Evolution of Hrp T3SS in non-pathogenic Pseudomonas fluorescens.</title>
        <authorList>
            <person name="Liao K."/>
            <person name="Wei H."/>
            <person name="Gu Y."/>
        </authorList>
    </citation>
    <scope>NUCLEOTIDE SEQUENCE [LARGE SCALE GENOMIC DNA]</scope>
    <source>
        <strain evidence="4 5">FP2034</strain>
    </source>
</reference>
<evidence type="ECO:0000256" key="1">
    <source>
        <dbReference type="ARBA" id="ARBA00001933"/>
    </source>
</evidence>
<dbReference type="PANTHER" id="PTHR11808">
    <property type="entry name" value="TRANS-SULFURATION ENZYME FAMILY MEMBER"/>
    <property type="match status" value="1"/>
</dbReference>
<dbReference type="InterPro" id="IPR015422">
    <property type="entry name" value="PyrdxlP-dep_Trfase_small"/>
</dbReference>
<dbReference type="PANTHER" id="PTHR11808:SF35">
    <property type="entry name" value="CYSTATHIONINE GAMMA-SYNTHASE (AFU_ORTHOLOGUE AFUA_7G01590)"/>
    <property type="match status" value="1"/>
</dbReference>
<dbReference type="Gene3D" id="3.40.640.10">
    <property type="entry name" value="Type I PLP-dependent aspartate aminotransferase-like (Major domain)"/>
    <property type="match status" value="1"/>
</dbReference>
<dbReference type="SUPFAM" id="SSF53383">
    <property type="entry name" value="PLP-dependent transferases"/>
    <property type="match status" value="1"/>
</dbReference>
<keyword evidence="2 3" id="KW-0663">Pyridoxal phosphate</keyword>
<sequence>MKTSTEILHIKVDDRDAHPSVTPIYQCSAFNADSAFFYSRKANPNVSELEQVVASLEGSEYALAYSTGMSAIYMVLELLKPGASLVINKYIYGCSYKLFQRYAARIGAHLAILDLTTAEGLKDLPANVDMVIFETPTNPFLKDIDIHAVSRAVKQHNPQALVVVDNTWATPIFQKPLNFGADISLYSATKYFSGHSDVMGGLVLVNNETIYNRLLEGRFYSGTILTPNSAWLLRRSMQTFNLRMEKHSQTTASMLNYLRELPFIEHVYYPRIDGQQLTGYGGIVFVDIRPDLVPFYKTFTGALKWFGTGTGMACVTSMVAQPFSGSHASMTDQEKADMGIEKGLVRLCFGLEDLEDLKEDLLQAFETMESKVDQKHSLDPA</sequence>
<dbReference type="EMBL" id="CP117451">
    <property type="protein sequence ID" value="WLG99629.1"/>
    <property type="molecule type" value="Genomic_DNA"/>
</dbReference>
<dbReference type="PIRSF" id="PIRSF001434">
    <property type="entry name" value="CGS"/>
    <property type="match status" value="1"/>
</dbReference>
<keyword evidence="5" id="KW-1185">Reference proteome</keyword>
<keyword evidence="4" id="KW-0808">Transferase</keyword>
<comment type="similarity">
    <text evidence="3">Belongs to the trans-sulfuration enzymes family.</text>
</comment>